<keyword evidence="4" id="KW-1185">Reference proteome</keyword>
<dbReference type="PROSITE" id="PS50231">
    <property type="entry name" value="RICIN_B_LECTIN"/>
    <property type="match status" value="3"/>
</dbReference>
<accession>A0A8H3YCP8</accession>
<feature type="signal peptide" evidence="1">
    <location>
        <begin position="1"/>
        <end position="20"/>
    </location>
</feature>
<dbReference type="InterPro" id="IPR035992">
    <property type="entry name" value="Ricin_B-like_lectins"/>
</dbReference>
<evidence type="ECO:0000313" key="4">
    <source>
        <dbReference type="Proteomes" id="UP000620104"/>
    </source>
</evidence>
<evidence type="ECO:0000259" key="2">
    <source>
        <dbReference type="SMART" id="SM00458"/>
    </source>
</evidence>
<dbReference type="Gene3D" id="2.80.10.50">
    <property type="match status" value="3"/>
</dbReference>
<dbReference type="OrthoDB" id="6770063at2759"/>
<gene>
    <name evidence="3" type="ORF">NliqN6_0967</name>
</gene>
<dbReference type="Proteomes" id="UP000620104">
    <property type="component" value="Unassembled WGS sequence"/>
</dbReference>
<evidence type="ECO:0000256" key="1">
    <source>
        <dbReference type="SAM" id="SignalP"/>
    </source>
</evidence>
<feature type="domain" description="Ricin B lectin" evidence="2">
    <location>
        <begin position="242"/>
        <end position="376"/>
    </location>
</feature>
<protein>
    <recommendedName>
        <fullName evidence="2">Ricin B lectin domain-containing protein</fullName>
    </recommendedName>
</protein>
<dbReference type="Pfam" id="PF00652">
    <property type="entry name" value="Ricin_B_lectin"/>
    <property type="match status" value="1"/>
</dbReference>
<feature type="chain" id="PRO_5034102919" description="Ricin B lectin domain-containing protein" evidence="1">
    <location>
        <begin position="21"/>
        <end position="557"/>
    </location>
</feature>
<evidence type="ECO:0000313" key="3">
    <source>
        <dbReference type="EMBL" id="GHJ84565.1"/>
    </source>
</evidence>
<dbReference type="EMBL" id="BLZA01000009">
    <property type="protein sequence ID" value="GHJ84565.1"/>
    <property type="molecule type" value="Genomic_DNA"/>
</dbReference>
<feature type="domain" description="Ricin B lectin" evidence="2">
    <location>
        <begin position="49"/>
        <end position="200"/>
    </location>
</feature>
<dbReference type="SMART" id="SM00458">
    <property type="entry name" value="RICIN"/>
    <property type="match status" value="3"/>
</dbReference>
<sequence length="557" mass="58928">MLSYLAVAGTLASLLTSTAAAPINGLDTRADAVPDGVPRQIRWLKTTPESPGQAAPGEYCLQVGPPGFSTGIVNIGGCFNASPGESTSGGPGDLQLFYYNLGATKIRVFNPDTSEVQCVDFGDNPSDGSSIRLAQCVDNAPGQNLYITDDLHIAVENGPGQCLDVQAESGLQPIRPYGVVKSVQSWSCSSGNDNQIFIFSDESTPSPTPEGEARQIRWLKTTPESSGQAAPGEYCLQVSPPGFYSGTIDVGYCRDLAPGQRDNSGNIGDTQFFYYNLGSTQIKVFNPETSEVKCVDFGDDSTNGGTIRINACSDNAPGQRLFITDDLHIAVENGPGQCLDVKAESGLQPIKPYGAVKSVQSWTCDFGNQNQIFIFPNASGPTPPPTPVGEAKQIRWIKTTPESPGQAAPGVYCLQVSPPGFSTGTIDIGGCFNVGPGENTSGGPGDLQLFYYNLGATQIKVFNPDTSEVRCVDFGDNPTNGGSIRINACSDNAPGQKLYITDDLHIAVENGPGQCLDVRAESGLQPIKPYGAVKSLQSWTCDFGNENQIFDFVGSSF</sequence>
<name>A0A8H3YCP8_9TREE</name>
<dbReference type="InterPro" id="IPR000772">
    <property type="entry name" value="Ricin_B_lectin"/>
</dbReference>
<keyword evidence="1" id="KW-0732">Signal</keyword>
<organism evidence="3 4">
    <name type="scientific">Naganishia liquefaciens</name>
    <dbReference type="NCBI Taxonomy" id="104408"/>
    <lineage>
        <taxon>Eukaryota</taxon>
        <taxon>Fungi</taxon>
        <taxon>Dikarya</taxon>
        <taxon>Basidiomycota</taxon>
        <taxon>Agaricomycotina</taxon>
        <taxon>Tremellomycetes</taxon>
        <taxon>Filobasidiales</taxon>
        <taxon>Filobasidiaceae</taxon>
        <taxon>Naganishia</taxon>
    </lineage>
</organism>
<dbReference type="SUPFAM" id="SSF50370">
    <property type="entry name" value="Ricin B-like lectins"/>
    <property type="match status" value="3"/>
</dbReference>
<comment type="caution">
    <text evidence="3">The sequence shown here is derived from an EMBL/GenBank/DDBJ whole genome shotgun (WGS) entry which is preliminary data.</text>
</comment>
<reference evidence="3" key="1">
    <citation type="submission" date="2020-07" db="EMBL/GenBank/DDBJ databases">
        <title>Draft Genome Sequence of a Deep-Sea Yeast, Naganishia (Cryptococcus) liquefaciens strain N6.</title>
        <authorList>
            <person name="Han Y.W."/>
            <person name="Kajitani R."/>
            <person name="Morimoto H."/>
            <person name="Parhat M."/>
            <person name="Tsubouchi H."/>
            <person name="Bakenova O."/>
            <person name="Ogata M."/>
            <person name="Argunhan B."/>
            <person name="Aoki R."/>
            <person name="Kajiwara S."/>
            <person name="Itoh T."/>
            <person name="Iwasaki H."/>
        </authorList>
    </citation>
    <scope>NUCLEOTIDE SEQUENCE</scope>
    <source>
        <strain evidence="3">N6</strain>
    </source>
</reference>
<proteinExistence type="predicted"/>
<feature type="domain" description="Ricin B lectin" evidence="2">
    <location>
        <begin position="410"/>
        <end position="553"/>
    </location>
</feature>
<dbReference type="AlphaFoldDB" id="A0A8H3YCP8"/>